<dbReference type="OrthoDB" id="5430888at2"/>
<dbReference type="AlphaFoldDB" id="A0A1B9F2Z8"/>
<reference evidence="2 3" key="1">
    <citation type="submission" date="2016-06" db="EMBL/GenBank/DDBJ databases">
        <title>Respiratory ammonification of nitrate coupled to the oxidation of elemental sulfur in deep-sea autotrophic thermophilic bacteria.</title>
        <authorList>
            <person name="Slobodkina G.B."/>
            <person name="Mardanov A.V."/>
            <person name="Ravin N.V."/>
            <person name="Frolova A.A."/>
            <person name="Viryasiv M.B."/>
            <person name="Chernyh N.A."/>
            <person name="Bonch-Osmolovskaya E.A."/>
            <person name="Slobodkin A.I."/>
        </authorList>
    </citation>
    <scope>NUCLEOTIDE SEQUENCE [LARGE SCALE GENOMIC DNA]</scope>
    <source>
        <strain evidence="2 3">S69</strain>
    </source>
</reference>
<evidence type="ECO:0000313" key="3">
    <source>
        <dbReference type="Proteomes" id="UP000093080"/>
    </source>
</evidence>
<evidence type="ECO:0000256" key="1">
    <source>
        <dbReference type="SAM" id="Phobius"/>
    </source>
</evidence>
<protein>
    <submittedName>
        <fullName evidence="2">Type IV fimbrial biogenesis protein PilW</fullName>
    </submittedName>
</protein>
<keyword evidence="1" id="KW-0472">Membrane</keyword>
<organism evidence="2 3">
    <name type="scientific">Dissulfuribacter thermophilus</name>
    <dbReference type="NCBI Taxonomy" id="1156395"/>
    <lineage>
        <taxon>Bacteria</taxon>
        <taxon>Pseudomonadati</taxon>
        <taxon>Thermodesulfobacteriota</taxon>
        <taxon>Dissulfuribacteria</taxon>
        <taxon>Dissulfuribacterales</taxon>
        <taxon>Dissulfuribacteraceae</taxon>
        <taxon>Dissulfuribacter</taxon>
    </lineage>
</organism>
<proteinExistence type="predicted"/>
<keyword evidence="1" id="KW-0812">Transmembrane</keyword>
<name>A0A1B9F2Z8_9BACT</name>
<accession>A0A1B9F2Z8</accession>
<feature type="transmembrane region" description="Helical" evidence="1">
    <location>
        <begin position="12"/>
        <end position="30"/>
    </location>
</feature>
<dbReference type="Pfam" id="PF07963">
    <property type="entry name" value="N_methyl"/>
    <property type="match status" value="1"/>
</dbReference>
<sequence>MNNQKGFTLVEILITMVLVSAIIGMAYYAYNRLATGITTESSSIQGAMDKIVGLELLRLDIEHAGFGIAKEETCSPVRWIATLNSSDPCDPDIEKGLILRSTLNNTNQKNLGWILVDCKQDESWLNHIIVDERKQPTNNVVFLDYRKHFAFSGNLNSKCPLDAHYIGYPVDTSVSSGCNIQTCTRIAYVLSSSQSLAQCAQGTRNLLRKVGGGLGAPILNCVADWEVRFGLDTDTDGAVDSVVLGTDLPSSPDEIRKQLKYISFYALVQEGNFDSTYNYGNNVTVDNNVVLTFPSDCPTCPNYHWKVIKKTIRLMDL</sequence>
<evidence type="ECO:0000313" key="2">
    <source>
        <dbReference type="EMBL" id="OCC14307.1"/>
    </source>
</evidence>
<comment type="caution">
    <text evidence="2">The sequence shown here is derived from an EMBL/GenBank/DDBJ whole genome shotgun (WGS) entry which is preliminary data.</text>
</comment>
<gene>
    <name evidence="2" type="ORF">DBT_2296</name>
</gene>
<dbReference type="RefSeq" id="WP_067620473.1">
    <property type="nucleotide sequence ID" value="NZ_MAGO01000014.1"/>
</dbReference>
<keyword evidence="1" id="KW-1133">Transmembrane helix</keyword>
<dbReference type="STRING" id="1156395.DBT_2296"/>
<dbReference type="InterPro" id="IPR012902">
    <property type="entry name" value="N_methyl_site"/>
</dbReference>
<dbReference type="NCBIfam" id="TIGR02532">
    <property type="entry name" value="IV_pilin_GFxxxE"/>
    <property type="match status" value="1"/>
</dbReference>
<keyword evidence="3" id="KW-1185">Reference proteome</keyword>
<dbReference type="PROSITE" id="PS00409">
    <property type="entry name" value="PROKAR_NTER_METHYL"/>
    <property type="match status" value="1"/>
</dbReference>
<dbReference type="Proteomes" id="UP000093080">
    <property type="component" value="Unassembled WGS sequence"/>
</dbReference>
<dbReference type="EMBL" id="MAGO01000014">
    <property type="protein sequence ID" value="OCC14307.1"/>
    <property type="molecule type" value="Genomic_DNA"/>
</dbReference>
<dbReference type="PATRIC" id="fig|1156395.6.peg.2325"/>